<gene>
    <name evidence="1" type="ORF">DFP72DRAFT_1072919</name>
</gene>
<accession>A0A8H6HMC8</accession>
<organism evidence="1 2">
    <name type="scientific">Ephemerocybe angulata</name>
    <dbReference type="NCBI Taxonomy" id="980116"/>
    <lineage>
        <taxon>Eukaryota</taxon>
        <taxon>Fungi</taxon>
        <taxon>Dikarya</taxon>
        <taxon>Basidiomycota</taxon>
        <taxon>Agaricomycotina</taxon>
        <taxon>Agaricomycetes</taxon>
        <taxon>Agaricomycetidae</taxon>
        <taxon>Agaricales</taxon>
        <taxon>Agaricineae</taxon>
        <taxon>Psathyrellaceae</taxon>
        <taxon>Ephemerocybe</taxon>
    </lineage>
</organism>
<keyword evidence="2" id="KW-1185">Reference proteome</keyword>
<proteinExistence type="predicted"/>
<dbReference type="EMBL" id="JACGCI010000061">
    <property type="protein sequence ID" value="KAF6749685.1"/>
    <property type="molecule type" value="Genomic_DNA"/>
</dbReference>
<sequence length="80" mass="8765">MLNCRSTFVRFGKSRCLQPSFLHDHVFPAVALSLCADSPSATASTPPTAEQDLSQTSSPLASYEFLQLLILAARRFHCHA</sequence>
<evidence type="ECO:0000313" key="2">
    <source>
        <dbReference type="Proteomes" id="UP000521943"/>
    </source>
</evidence>
<dbReference type="AlphaFoldDB" id="A0A8H6HMC8"/>
<evidence type="ECO:0000313" key="1">
    <source>
        <dbReference type="EMBL" id="KAF6749685.1"/>
    </source>
</evidence>
<dbReference type="Proteomes" id="UP000521943">
    <property type="component" value="Unassembled WGS sequence"/>
</dbReference>
<name>A0A8H6HMC8_9AGAR</name>
<protein>
    <submittedName>
        <fullName evidence="1">Uncharacterized protein</fullName>
    </submittedName>
</protein>
<comment type="caution">
    <text evidence="1">The sequence shown here is derived from an EMBL/GenBank/DDBJ whole genome shotgun (WGS) entry which is preliminary data.</text>
</comment>
<reference evidence="1 2" key="1">
    <citation type="submission" date="2020-07" db="EMBL/GenBank/DDBJ databases">
        <title>Comparative genomics of pyrophilous fungi reveals a link between fire events and developmental genes.</title>
        <authorList>
            <consortium name="DOE Joint Genome Institute"/>
            <person name="Steindorff A.S."/>
            <person name="Carver A."/>
            <person name="Calhoun S."/>
            <person name="Stillman K."/>
            <person name="Liu H."/>
            <person name="Lipzen A."/>
            <person name="Pangilinan J."/>
            <person name="Labutti K."/>
            <person name="Bruns T.D."/>
            <person name="Grigoriev I.V."/>
        </authorList>
    </citation>
    <scope>NUCLEOTIDE SEQUENCE [LARGE SCALE GENOMIC DNA]</scope>
    <source>
        <strain evidence="1 2">CBS 144469</strain>
    </source>
</reference>